<accession>A0A644ZAQ7</accession>
<evidence type="ECO:0000313" key="1">
    <source>
        <dbReference type="EMBL" id="MPM37378.1"/>
    </source>
</evidence>
<proteinExistence type="predicted"/>
<name>A0A644ZAQ7_9ZZZZ</name>
<protein>
    <submittedName>
        <fullName evidence="1">Uncharacterized protein</fullName>
    </submittedName>
</protein>
<dbReference type="EMBL" id="VSSQ01007921">
    <property type="protein sequence ID" value="MPM37378.1"/>
    <property type="molecule type" value="Genomic_DNA"/>
</dbReference>
<sequence>MIEIHDPFADKVARKFFSSKRKSEYVGNLCGEYRNGNTTGKSYDDRIGNKFNDSTQFEYP</sequence>
<organism evidence="1">
    <name type="scientific">bioreactor metagenome</name>
    <dbReference type="NCBI Taxonomy" id="1076179"/>
    <lineage>
        <taxon>unclassified sequences</taxon>
        <taxon>metagenomes</taxon>
        <taxon>ecological metagenomes</taxon>
    </lineage>
</organism>
<gene>
    <name evidence="1" type="ORF">SDC9_83989</name>
</gene>
<comment type="caution">
    <text evidence="1">The sequence shown here is derived from an EMBL/GenBank/DDBJ whole genome shotgun (WGS) entry which is preliminary data.</text>
</comment>
<dbReference type="AlphaFoldDB" id="A0A644ZAQ7"/>
<reference evidence="1" key="1">
    <citation type="submission" date="2019-08" db="EMBL/GenBank/DDBJ databases">
        <authorList>
            <person name="Kucharzyk K."/>
            <person name="Murdoch R.W."/>
            <person name="Higgins S."/>
            <person name="Loffler F."/>
        </authorList>
    </citation>
    <scope>NUCLEOTIDE SEQUENCE</scope>
</reference>